<dbReference type="EMBL" id="UOEM01000070">
    <property type="protein sequence ID" value="VAW14135.1"/>
    <property type="molecule type" value="Genomic_DNA"/>
</dbReference>
<dbReference type="SUPFAM" id="SSF53850">
    <property type="entry name" value="Periplasmic binding protein-like II"/>
    <property type="match status" value="1"/>
</dbReference>
<name>A0A3B0T6X0_9ZZZZ</name>
<organism evidence="2">
    <name type="scientific">hydrothermal vent metagenome</name>
    <dbReference type="NCBI Taxonomy" id="652676"/>
    <lineage>
        <taxon>unclassified sequences</taxon>
        <taxon>metagenomes</taxon>
        <taxon>ecological metagenomes</taxon>
    </lineage>
</organism>
<proteinExistence type="predicted"/>
<evidence type="ECO:0000259" key="1">
    <source>
        <dbReference type="Pfam" id="PF09084"/>
    </source>
</evidence>
<reference evidence="2" key="1">
    <citation type="submission" date="2018-06" db="EMBL/GenBank/DDBJ databases">
        <authorList>
            <person name="Zhirakovskaya E."/>
        </authorList>
    </citation>
    <scope>NUCLEOTIDE SEQUENCE</scope>
</reference>
<dbReference type="InterPro" id="IPR027939">
    <property type="entry name" value="NMT1/THI5"/>
</dbReference>
<dbReference type="PANTHER" id="PTHR31528:SF3">
    <property type="entry name" value="THIAMINE BIOSYNTHESIS PROTEIN HI_0357-RELATED"/>
    <property type="match status" value="1"/>
</dbReference>
<dbReference type="InterPro" id="IPR015168">
    <property type="entry name" value="SsuA/THI5"/>
</dbReference>
<accession>A0A3B0T6X0</accession>
<dbReference type="GO" id="GO:0009228">
    <property type="term" value="P:thiamine biosynthetic process"/>
    <property type="evidence" value="ECO:0007669"/>
    <property type="project" value="InterPro"/>
</dbReference>
<protein>
    <recommendedName>
        <fullName evidence="1">SsuA/THI5-like domain-containing protein</fullName>
    </recommendedName>
</protein>
<gene>
    <name evidence="2" type="ORF">MNBD_ALPHA09-2248</name>
</gene>
<sequence length="336" mass="36516">MSYFKKSTTGLILGAAMAVVGFGQSTAAERIDFVLNWVPGGDHAPVYWAKDKGWYSDAGIDLVIENGSGSGASAKKVGIGRNQVGIADLPTALRAIGKGADIVAVMNIYANSPYGIYWKKSSGIKTFEDLKGRTIGNPPFDAARQMWPAIAKVLKIDPDSVKFVNVKPNAKVAAMISGAIDATTNFYNVHYIYKRIFKDDMGFVALRDLGFNPYGNSIIANGKWAKANPEILGKFVSVTQRAYAACVKDPKPCIEVLAKAGSQKVEDVTENWKLVVELMTHDTSVNNAIGYFDPDRMKSDYEAVQASFDDVADYDIKAAYTNEYLDMSAKMPKSGL</sequence>
<dbReference type="Gene3D" id="3.40.190.10">
    <property type="entry name" value="Periplasmic binding protein-like II"/>
    <property type="match status" value="2"/>
</dbReference>
<evidence type="ECO:0000313" key="2">
    <source>
        <dbReference type="EMBL" id="VAW14135.1"/>
    </source>
</evidence>
<dbReference type="Pfam" id="PF09084">
    <property type="entry name" value="NMT1"/>
    <property type="match status" value="1"/>
</dbReference>
<dbReference type="PANTHER" id="PTHR31528">
    <property type="entry name" value="4-AMINO-5-HYDROXYMETHYL-2-METHYLPYRIMIDINE PHOSPHATE SYNTHASE THI11-RELATED"/>
    <property type="match status" value="1"/>
</dbReference>
<feature type="domain" description="SsuA/THI5-like" evidence="1">
    <location>
        <begin position="42"/>
        <end position="251"/>
    </location>
</feature>
<dbReference type="AlphaFoldDB" id="A0A3B0T6X0"/>